<evidence type="ECO:0000259" key="4">
    <source>
        <dbReference type="PROSITE" id="PS51232"/>
    </source>
</evidence>
<dbReference type="InterPro" id="IPR015425">
    <property type="entry name" value="FH2_Formin"/>
</dbReference>
<dbReference type="FunCoup" id="A0A482X5A3">
    <property type="interactions" value="216"/>
</dbReference>
<feature type="region of interest" description="Disordered" evidence="2">
    <location>
        <begin position="965"/>
        <end position="986"/>
    </location>
</feature>
<evidence type="ECO:0000256" key="1">
    <source>
        <dbReference type="ARBA" id="ARBA00023203"/>
    </source>
</evidence>
<dbReference type="Pfam" id="PF02181">
    <property type="entry name" value="FH2"/>
    <property type="match status" value="1"/>
</dbReference>
<feature type="compositionally biased region" description="Polar residues" evidence="2">
    <location>
        <begin position="387"/>
        <end position="405"/>
    </location>
</feature>
<accession>A0A482X5A3</accession>
<feature type="compositionally biased region" description="Low complexity" evidence="2">
    <location>
        <begin position="32"/>
        <end position="64"/>
    </location>
</feature>
<sequence>MSSYRSSYVPWSSTRGSTYSIDKPSLSNSVDRSSTGSRYGSSYRSPSTTSTPTTSYRSSSATRAEPTTNSASGATSIREKYAGRTSAPTTEKESDKPASRRYGNSTYTSPEAPKTTPTLRFGSTSRFGGQIARSPISEKSPTVFGVSADQEQPKEKTSTQSTTNEKLTVVTRSTSPTPPSNSTYLRSRRADLDKGLQRQTSRPATKPDSTESETQTDEKCFSTKKETSDTRKSESDPAPRSTSTWTSRFSSPYSPSLSSTTSSSSRYTPRSTYSTYSRPTDLPLRSTTLSRTPEKDSHSKFSTPTPTTTTPTSMSPKEGKDLARFGGFSYARPTDLPNLSPVHKAGPTDFTSDSEKCKSVTKHSPLTPEKKIALPGLTPDSPEPAFFNNSPLRSTNDSKLTSPSDNKNRLPPQVPKSDFSKTNKDFRKSVLNMDLSIKNDEAGKQNSLSQSKSMGKLAGSQKLPVAKLKQLVISKTITTSSSSEEESSTESTESSSSSEEDEEDDDDDDDDGDDEATISPNKPALVKTFTKHLPEKMLVTSKTTSHVPVNFSDESSKSCEKPPRPPPSPRLKVMKNDEVKKEEAKATVSRLLGPVSNTAPLKSASSSAEDLSEKSNMNELNRAKSRGNLLLKSGSNSSIKKSPSKSSMNKSPVELNGNTHQNLLTVPDNTNQRYCITKIESGERAWWMQSNSDIPGKGVKEGGDISRSASKSEIGKAETNGDVIRRSASKSGINKSLSRSEMIPKSPEMIPKSPSKSEMLSRSASKAEILAKSRSRSDLSRSKSRSELLNKSPSKANLIRSGSRVDVNGEKSNFKITRIESGERAWWMSSSTDIPAGAEKNEGVSRSNGSPEYAVRKIESGERAWWHQDSGGENTSSGIDPVPKDSSSGDLLEETASQHECNEIEANMVANQMWKMRRMDSGCLEWWLDSDEERKRKEEKRKAIREKPYIGRFTNVDDLLGSQAPPPCAFRTPRNTSSEESSSEDECFLTADQVRIHEGSPPPRRNIAAGEARPGMIKLDDTALQLYKDGDYGSYLDLEASINEQHEEFEDFQTNRKNSIVLRTQLSVRVHTIIEKLMKSEGKELRRSLFSLKQIFQEDKDLVHEFVQNDGLACLIKVGSDADQNYQHYILRALGQVMLYVDGMNGVIEHPGTIQWLYSLVSSKFRSVVKTALKLLLVFVEYVETNCVLLVKAIRAVDYVHSTKPWSNIMKLLKDYDSADTELLIYATTLINKTLNGLPDQDSYYDQVDALEEQGFESIIRRYMSKQGTDLDLLRQFQIYEAVLQHEDGEDKGTPLKQLDEAIRKTLRNRKCLTATLPYVERRKSRRHSTGTSPSALTLNLSRLQVEPDKTNDDYHNGGSVQNGTHATQNGDSEEHPVCNGDSTTSPLRRDNTVKDLSQRLASTLNGTDASNMKGLISKAKEGLALAKSQSRGDMLKSPTTETPQIKPEVKKSETELHWEELLANTTRELSLCDLDFRDLASDEDRDVLAPTRCSNGIPPPPPPLCGMPPPAPGPPGPLLAPVPAPPRLTSPVRKQKKTVKLFWKEVREDPLVITKMNSRELIWDELSPVSIDTQKLEHLFESRAKDLITKKQQELNKNKEIIVLDPKRSNAINIGMTKLPPPRSIKTAILKMDSTVMNREGIEKLLCMLPSEEERSKIQDAQAANPDLPLGSAEQFLLTLASITELPARLKLWAFKLDYENCEKEIAEPLMDLKQGMETLKANKTFKAILGTLLSIGIFLNGNEVKGFQIEYLSKVPEVKDTVHKHSLLHHLCHIVMEKFPDSTDLYSEIGAVTRASKVDFDELAANMNKMEQECKSSFDHLKVIAKHDGTTNMSLQISDFLADCAERIIVLTKVHRRVINRYHKFCLWLGIPLHRIQATKPNELCRIVSEFALEYRTTRERVLQQLEKKASHRERNKTRGKMITEVGKFRSQEDRADAELRQLLGNEPTKKDNSLTGSLPWRRTRRDEGRTVLGPLTREDCVNGSLTDADDEILETLVKTATKAPASRSTPRERKRTRNADRKSLRRTLRNGLSEEERKHLAAFIEGY</sequence>
<dbReference type="GO" id="GO:0030866">
    <property type="term" value="P:cortical actin cytoskeleton organization"/>
    <property type="evidence" value="ECO:0007669"/>
    <property type="project" value="TreeGrafter"/>
</dbReference>
<feature type="domain" description="FH2" evidence="5">
    <location>
        <begin position="1529"/>
        <end position="1923"/>
    </location>
</feature>
<feature type="compositionally biased region" description="Low complexity" evidence="2">
    <location>
        <begin position="1"/>
        <end position="13"/>
    </location>
</feature>
<dbReference type="InterPro" id="IPR042201">
    <property type="entry name" value="FH2_Formin_sf"/>
</dbReference>
<reference evidence="6 7" key="1">
    <citation type="journal article" date="2017" name="Gigascience">
        <title>Genome sequence of the small brown planthopper, Laodelphax striatellus.</title>
        <authorList>
            <person name="Zhu J."/>
            <person name="Jiang F."/>
            <person name="Wang X."/>
            <person name="Yang P."/>
            <person name="Bao Y."/>
            <person name="Zhao W."/>
            <person name="Wang W."/>
            <person name="Lu H."/>
            <person name="Wang Q."/>
            <person name="Cui N."/>
            <person name="Li J."/>
            <person name="Chen X."/>
            <person name="Luo L."/>
            <person name="Yu J."/>
            <person name="Kang L."/>
            <person name="Cui F."/>
        </authorList>
    </citation>
    <scope>NUCLEOTIDE SEQUENCE [LARGE SCALE GENOMIC DNA]</scope>
    <source>
        <strain evidence="6">Lst14</strain>
    </source>
</reference>
<feature type="compositionally biased region" description="Basic and acidic residues" evidence="2">
    <location>
        <begin position="574"/>
        <end position="585"/>
    </location>
</feature>
<feature type="region of interest" description="Disordered" evidence="2">
    <location>
        <begin position="1348"/>
        <end position="1394"/>
    </location>
</feature>
<dbReference type="FunFam" id="1.25.10.10:FF:000056">
    <property type="entry name" value="FH1/FH2 domain-containing protein 3 isoform X1"/>
    <property type="match status" value="1"/>
</dbReference>
<feature type="compositionally biased region" description="Basic and acidic residues" evidence="2">
    <location>
        <begin position="216"/>
        <end position="237"/>
    </location>
</feature>
<dbReference type="InterPro" id="IPR041387">
    <property type="entry name" value="FHOD1_GBD_N"/>
</dbReference>
<dbReference type="PROSITE" id="PS51231">
    <property type="entry name" value="DAD"/>
    <property type="match status" value="1"/>
</dbReference>
<feature type="region of interest" description="Disordered" evidence="2">
    <location>
        <begin position="690"/>
        <end position="804"/>
    </location>
</feature>
<feature type="compositionally biased region" description="Low complexity" evidence="2">
    <location>
        <begin position="626"/>
        <end position="651"/>
    </location>
</feature>
<keyword evidence="7" id="KW-1185">Reference proteome</keyword>
<feature type="compositionally biased region" description="Polar residues" evidence="2">
    <location>
        <begin position="1359"/>
        <end position="1371"/>
    </location>
</feature>
<feature type="compositionally biased region" description="Polar residues" evidence="2">
    <location>
        <begin position="1428"/>
        <end position="1444"/>
    </location>
</feature>
<evidence type="ECO:0000259" key="5">
    <source>
        <dbReference type="PROSITE" id="PS51444"/>
    </source>
</evidence>
<evidence type="ECO:0008006" key="8">
    <source>
        <dbReference type="Google" id="ProtNLM"/>
    </source>
</evidence>
<evidence type="ECO:0000313" key="6">
    <source>
        <dbReference type="EMBL" id="RZF40872.1"/>
    </source>
</evidence>
<protein>
    <recommendedName>
        <fullName evidence="8">FH1/FH2 domain-containing protein 3</fullName>
    </recommendedName>
</protein>
<dbReference type="SUPFAM" id="SSF101447">
    <property type="entry name" value="Formin homology 2 domain (FH2 domain)"/>
    <property type="match status" value="1"/>
</dbReference>
<dbReference type="OrthoDB" id="9806920at2759"/>
<dbReference type="PROSITE" id="PS51232">
    <property type="entry name" value="GBD_FH3"/>
    <property type="match status" value="1"/>
</dbReference>
<evidence type="ECO:0000256" key="2">
    <source>
        <dbReference type="SAM" id="MobiDB-lite"/>
    </source>
</evidence>
<feature type="region of interest" description="Disordered" evidence="2">
    <location>
        <begin position="1428"/>
        <end position="1452"/>
    </location>
</feature>
<name>A0A482X5A3_LAOST</name>
<dbReference type="Proteomes" id="UP000291343">
    <property type="component" value="Unassembled WGS sequence"/>
</dbReference>
<dbReference type="SMART" id="SM00498">
    <property type="entry name" value="FH2"/>
    <property type="match status" value="1"/>
</dbReference>
<feature type="compositionally biased region" description="Polar residues" evidence="2">
    <location>
        <begin position="729"/>
        <end position="739"/>
    </location>
</feature>
<dbReference type="PANTHER" id="PTHR45920:SF4">
    <property type="entry name" value="FORMIN HOMOLOGY 2 DOMAIN CONTAINING, ISOFORM I"/>
    <property type="match status" value="1"/>
</dbReference>
<feature type="compositionally biased region" description="Polar residues" evidence="2">
    <location>
        <begin position="14"/>
        <end position="31"/>
    </location>
</feature>
<dbReference type="PROSITE" id="PS51444">
    <property type="entry name" value="FH2"/>
    <property type="match status" value="1"/>
</dbReference>
<feature type="compositionally biased region" description="Polar residues" evidence="2">
    <location>
        <begin position="595"/>
        <end position="619"/>
    </location>
</feature>
<dbReference type="SMR" id="A0A482X5A3"/>
<feature type="compositionally biased region" description="Polar residues" evidence="2">
    <location>
        <begin position="65"/>
        <end position="75"/>
    </location>
</feature>
<feature type="compositionally biased region" description="Basic and acidic residues" evidence="2">
    <location>
        <begin position="554"/>
        <end position="563"/>
    </location>
</feature>
<evidence type="ECO:0000313" key="7">
    <source>
        <dbReference type="Proteomes" id="UP000291343"/>
    </source>
</evidence>
<feature type="compositionally biased region" description="Low complexity" evidence="2">
    <location>
        <begin position="303"/>
        <end position="312"/>
    </location>
</feature>
<feature type="domain" description="GBD/FH3" evidence="4">
    <location>
        <begin position="1011"/>
        <end position="1380"/>
    </location>
</feature>
<dbReference type="GO" id="GO:0051015">
    <property type="term" value="F:actin filament binding"/>
    <property type="evidence" value="ECO:0007669"/>
    <property type="project" value="TreeGrafter"/>
</dbReference>
<feature type="compositionally biased region" description="Basic and acidic residues" evidence="2">
    <location>
        <begin position="418"/>
        <end position="428"/>
    </location>
</feature>
<gene>
    <name evidence="6" type="ORF">LSTR_LSTR003382</name>
</gene>
<feature type="domain" description="DAD" evidence="3">
    <location>
        <begin position="1989"/>
        <end position="2021"/>
    </location>
</feature>
<dbReference type="Gene3D" id="1.20.58.2220">
    <property type="entry name" value="Formin, FH2 domain"/>
    <property type="match status" value="1"/>
</dbReference>
<dbReference type="SUPFAM" id="SSF48371">
    <property type="entry name" value="ARM repeat"/>
    <property type="match status" value="1"/>
</dbReference>
<keyword evidence="1" id="KW-0009">Actin-binding</keyword>
<feature type="compositionally biased region" description="Polar residues" evidence="2">
    <location>
        <begin position="444"/>
        <end position="453"/>
    </location>
</feature>
<feature type="compositionally biased region" description="Low complexity" evidence="2">
    <location>
        <begin position="171"/>
        <end position="183"/>
    </location>
</feature>
<dbReference type="Pfam" id="PF18382">
    <property type="entry name" value="Formin_GBD_N"/>
    <property type="match status" value="1"/>
</dbReference>
<feature type="compositionally biased region" description="Basic and acidic residues" evidence="2">
    <location>
        <begin position="769"/>
        <end position="788"/>
    </location>
</feature>
<organism evidence="6 7">
    <name type="scientific">Laodelphax striatellus</name>
    <name type="common">Small brown planthopper</name>
    <name type="synonym">Delphax striatella</name>
    <dbReference type="NCBI Taxonomy" id="195883"/>
    <lineage>
        <taxon>Eukaryota</taxon>
        <taxon>Metazoa</taxon>
        <taxon>Ecdysozoa</taxon>
        <taxon>Arthropoda</taxon>
        <taxon>Hexapoda</taxon>
        <taxon>Insecta</taxon>
        <taxon>Pterygota</taxon>
        <taxon>Neoptera</taxon>
        <taxon>Paraneoptera</taxon>
        <taxon>Hemiptera</taxon>
        <taxon>Auchenorrhyncha</taxon>
        <taxon>Fulgoroidea</taxon>
        <taxon>Delphacidae</taxon>
        <taxon>Criomorphinae</taxon>
        <taxon>Laodelphax</taxon>
    </lineage>
</organism>
<feature type="compositionally biased region" description="Polar residues" evidence="2">
    <location>
        <begin position="754"/>
        <end position="764"/>
    </location>
</feature>
<dbReference type="InParanoid" id="A0A482X5A3"/>
<dbReference type="InterPro" id="IPR014767">
    <property type="entry name" value="DAD_dom"/>
</dbReference>
<dbReference type="Gene3D" id="1.25.10.10">
    <property type="entry name" value="Leucine-rich Repeat Variant"/>
    <property type="match status" value="1"/>
</dbReference>
<feature type="region of interest" description="Disordered" evidence="2">
    <location>
        <begin position="867"/>
        <end position="897"/>
    </location>
</feature>
<dbReference type="InterPro" id="IPR056771">
    <property type="entry name" value="FH3_FHOD1-3-like"/>
</dbReference>
<feature type="region of interest" description="Disordered" evidence="2">
    <location>
        <begin position="1946"/>
        <end position="1969"/>
    </location>
</feature>
<feature type="compositionally biased region" description="Polar residues" evidence="2">
    <location>
        <begin position="102"/>
        <end position="127"/>
    </location>
</feature>
<dbReference type="EMBL" id="QKKF02017590">
    <property type="protein sequence ID" value="RZF40872.1"/>
    <property type="molecule type" value="Genomic_DNA"/>
</dbReference>
<comment type="caution">
    <text evidence="6">The sequence shown here is derived from an EMBL/GenBank/DDBJ whole genome shotgun (WGS) entry which is preliminary data.</text>
</comment>
<dbReference type="GO" id="GO:0005737">
    <property type="term" value="C:cytoplasm"/>
    <property type="evidence" value="ECO:0007669"/>
    <property type="project" value="TreeGrafter"/>
</dbReference>
<feature type="compositionally biased region" description="Acidic residues" evidence="2">
    <location>
        <begin position="498"/>
        <end position="516"/>
    </location>
</feature>
<dbReference type="PANTHER" id="PTHR45920">
    <property type="entry name" value="FORMIN HOMOLOGY 2 DOMAIN CONTAINING, ISOFORM I"/>
    <property type="match status" value="1"/>
</dbReference>
<dbReference type="InterPro" id="IPR014768">
    <property type="entry name" value="GBD/FH3_dom"/>
</dbReference>
<feature type="compositionally biased region" description="Polar residues" evidence="2">
    <location>
        <begin position="656"/>
        <end position="665"/>
    </location>
</feature>
<dbReference type="InterPro" id="IPR016024">
    <property type="entry name" value="ARM-type_fold"/>
</dbReference>
<feature type="compositionally biased region" description="Low complexity" evidence="2">
    <location>
        <begin position="240"/>
        <end position="280"/>
    </location>
</feature>
<feature type="region of interest" description="Disordered" evidence="2">
    <location>
        <begin position="2002"/>
        <end position="2026"/>
    </location>
</feature>
<dbReference type="Pfam" id="PF24959">
    <property type="entry name" value="FH3_FHOD1-3"/>
    <property type="match status" value="1"/>
</dbReference>
<dbReference type="InterPro" id="IPR011989">
    <property type="entry name" value="ARM-like"/>
</dbReference>
<feature type="region of interest" description="Disordered" evidence="2">
    <location>
        <begin position="1"/>
        <end position="665"/>
    </location>
</feature>
<proteinExistence type="predicted"/>
<evidence type="ECO:0000259" key="3">
    <source>
        <dbReference type="PROSITE" id="PS51231"/>
    </source>
</evidence>
<dbReference type="GO" id="GO:0005856">
    <property type="term" value="C:cytoskeleton"/>
    <property type="evidence" value="ECO:0007669"/>
    <property type="project" value="TreeGrafter"/>
</dbReference>